<dbReference type="SUPFAM" id="SSF82171">
    <property type="entry name" value="DPP6 N-terminal domain-like"/>
    <property type="match status" value="1"/>
</dbReference>
<keyword evidence="2" id="KW-0720">Serine protease</keyword>
<dbReference type="Pfam" id="PF07676">
    <property type="entry name" value="PD40"/>
    <property type="match status" value="1"/>
</dbReference>
<dbReference type="Pfam" id="PF00326">
    <property type="entry name" value="Peptidase_S9"/>
    <property type="match status" value="1"/>
</dbReference>
<dbReference type="SUPFAM" id="SSF53474">
    <property type="entry name" value="alpha/beta-Hydrolases"/>
    <property type="match status" value="1"/>
</dbReference>
<keyword evidence="5" id="KW-1185">Reference proteome</keyword>
<dbReference type="Gene3D" id="2.120.10.30">
    <property type="entry name" value="TolB, C-terminal domain"/>
    <property type="match status" value="1"/>
</dbReference>
<accession>A0A9X2G7Q2</accession>
<feature type="domain" description="Peptidase S9 prolyl oligopeptidase catalytic" evidence="3">
    <location>
        <begin position="420"/>
        <end position="636"/>
    </location>
</feature>
<dbReference type="RefSeq" id="WP_253839130.1">
    <property type="nucleotide sequence ID" value="NZ_JAMTCS010000014.1"/>
</dbReference>
<evidence type="ECO:0000256" key="1">
    <source>
        <dbReference type="ARBA" id="ARBA00022801"/>
    </source>
</evidence>
<evidence type="ECO:0000313" key="4">
    <source>
        <dbReference type="EMBL" id="MCP2266892.1"/>
    </source>
</evidence>
<dbReference type="InterPro" id="IPR011659">
    <property type="entry name" value="WD40"/>
</dbReference>
<reference evidence="4" key="1">
    <citation type="submission" date="2022-06" db="EMBL/GenBank/DDBJ databases">
        <title>Genomic Encyclopedia of Archaeal and Bacterial Type Strains, Phase II (KMG-II): from individual species to whole genera.</title>
        <authorList>
            <person name="Goeker M."/>
        </authorList>
    </citation>
    <scope>NUCLEOTIDE SEQUENCE</scope>
    <source>
        <strain evidence="4">DSM 26652</strain>
    </source>
</reference>
<dbReference type="PANTHER" id="PTHR42776:SF27">
    <property type="entry name" value="DIPEPTIDYL PEPTIDASE FAMILY MEMBER 6"/>
    <property type="match status" value="1"/>
</dbReference>
<dbReference type="AlphaFoldDB" id="A0A9X2G7Q2"/>
<keyword evidence="4" id="KW-0031">Aminopeptidase</keyword>
<protein>
    <submittedName>
        <fullName evidence="4">Dipeptidyl aminopeptidase/acylaminoacyl peptidase</fullName>
    </submittedName>
</protein>
<evidence type="ECO:0000313" key="5">
    <source>
        <dbReference type="Proteomes" id="UP001139493"/>
    </source>
</evidence>
<evidence type="ECO:0000259" key="3">
    <source>
        <dbReference type="Pfam" id="PF00326"/>
    </source>
</evidence>
<keyword evidence="4" id="KW-0645">Protease</keyword>
<dbReference type="InterPro" id="IPR011042">
    <property type="entry name" value="6-blade_b-propeller_TolB-like"/>
</dbReference>
<keyword evidence="1" id="KW-0378">Hydrolase</keyword>
<evidence type="ECO:0000256" key="2">
    <source>
        <dbReference type="ARBA" id="ARBA00022825"/>
    </source>
</evidence>
<sequence>MTVPSEPITVEELFGLPTRSGALLSPDGTRVAYLAPWRDRLNVFVRGLDSDWDAPDQVDDADGPDARRVTADTRRNIDTFFWSADGRYLLFLQDAAGDENWHLHRVDTDRPGEPAVDLTPFPGVRMTEVQLLPNLPGTAFVQLNLRRPDLIDVFELDLTTGELTTVAENPGDVVRWLRTPDRLLAFTIEESGDHELWQWSQGERRPIARFSGTDFPFGLTPTVPTPDGTGLWIGSVRGSDRTRLVRLDLDTGEQAGVDSHPVFDLDTPRPEADPRFPSSLILHPTTGELLGARYLGARQEIHALDAHFADVLPRLAALSDGDLAHVSSDATGRHWVADFTHDRDPGVTWSYDHGTGQARRLFRPYPHLDPARLAPVTPVTVTARDGISLPVHVTLPVGTEPHRLPTVLLVHGGPWYRDGWGYDPEVQLLANRGYAVLQVNFRGSTGYGKAHMQAAIGQFAGRMHDDLIDAVAWATEQGWADPDRVAIYGSSYGGYAALVGAAFTPDRFAAAVSYTGMSDLVDLVESVVPFARRMVVNSYLRYIGDPDDPQQRADMLARSPISRVDDITAPVLLIHGANDVRVAPGNSERIVDALRSRGAEVEYLLNENEGHWFINQDSNIELYRTLERFLARHLGGRTSAATATEA</sequence>
<name>A0A9X2G7Q2_9MICO</name>
<dbReference type="PANTHER" id="PTHR42776">
    <property type="entry name" value="SERINE PEPTIDASE S9 FAMILY MEMBER"/>
    <property type="match status" value="1"/>
</dbReference>
<dbReference type="GO" id="GO:0004252">
    <property type="term" value="F:serine-type endopeptidase activity"/>
    <property type="evidence" value="ECO:0007669"/>
    <property type="project" value="TreeGrafter"/>
</dbReference>
<proteinExistence type="predicted"/>
<dbReference type="EMBL" id="JAMTCS010000014">
    <property type="protein sequence ID" value="MCP2266892.1"/>
    <property type="molecule type" value="Genomic_DNA"/>
</dbReference>
<dbReference type="InterPro" id="IPR001375">
    <property type="entry name" value="Peptidase_S9_cat"/>
</dbReference>
<dbReference type="Gene3D" id="3.40.50.1820">
    <property type="entry name" value="alpha/beta hydrolase"/>
    <property type="match status" value="1"/>
</dbReference>
<organism evidence="4 5">
    <name type="scientific">Promicromonospora thailandica</name>
    <dbReference type="NCBI Taxonomy" id="765201"/>
    <lineage>
        <taxon>Bacteria</taxon>
        <taxon>Bacillati</taxon>
        <taxon>Actinomycetota</taxon>
        <taxon>Actinomycetes</taxon>
        <taxon>Micrococcales</taxon>
        <taxon>Promicromonosporaceae</taxon>
        <taxon>Promicromonospora</taxon>
    </lineage>
</organism>
<dbReference type="Proteomes" id="UP001139493">
    <property type="component" value="Unassembled WGS sequence"/>
</dbReference>
<dbReference type="GO" id="GO:0004177">
    <property type="term" value="F:aminopeptidase activity"/>
    <property type="evidence" value="ECO:0007669"/>
    <property type="project" value="UniProtKB-KW"/>
</dbReference>
<comment type="caution">
    <text evidence="4">The sequence shown here is derived from an EMBL/GenBank/DDBJ whole genome shotgun (WGS) entry which is preliminary data.</text>
</comment>
<gene>
    <name evidence="4" type="ORF">APR03_004262</name>
</gene>
<dbReference type="InterPro" id="IPR029058">
    <property type="entry name" value="AB_hydrolase_fold"/>
</dbReference>
<dbReference type="GO" id="GO:0006508">
    <property type="term" value="P:proteolysis"/>
    <property type="evidence" value="ECO:0007669"/>
    <property type="project" value="InterPro"/>
</dbReference>